<feature type="transmembrane region" description="Helical" evidence="13">
    <location>
        <begin position="383"/>
        <end position="410"/>
    </location>
</feature>
<evidence type="ECO:0000256" key="10">
    <source>
        <dbReference type="ARBA" id="ARBA00023224"/>
    </source>
</evidence>
<dbReference type="CDD" id="cd06366">
    <property type="entry name" value="PBP1_GABAb_receptor"/>
    <property type="match status" value="1"/>
</dbReference>
<dbReference type="EMBL" id="CAEY01000034">
    <property type="status" value="NOT_ANNOTATED_CDS"/>
    <property type="molecule type" value="Genomic_DNA"/>
</dbReference>
<dbReference type="InterPro" id="IPR017978">
    <property type="entry name" value="GPCR_3_C"/>
</dbReference>
<evidence type="ECO:0000256" key="9">
    <source>
        <dbReference type="ARBA" id="ARBA00023180"/>
    </source>
</evidence>
<evidence type="ECO:0000256" key="11">
    <source>
        <dbReference type="ARBA" id="ARBA00073785"/>
    </source>
</evidence>
<dbReference type="STRING" id="32264.T1KF88"/>
<evidence type="ECO:0000313" key="15">
    <source>
        <dbReference type="EnsemblMetazoa" id="tetur10g02260.1"/>
    </source>
</evidence>
<dbReference type="GO" id="GO:0038039">
    <property type="term" value="C:G protein-coupled receptor heterodimeric complex"/>
    <property type="evidence" value="ECO:0007669"/>
    <property type="project" value="TreeGrafter"/>
</dbReference>
<comment type="subcellular location">
    <subcellularLocation>
        <location evidence="1">Cell membrane</location>
        <topology evidence="1">Multi-pass membrane protein</topology>
    </subcellularLocation>
</comment>
<evidence type="ECO:0000256" key="6">
    <source>
        <dbReference type="ARBA" id="ARBA00023040"/>
    </source>
</evidence>
<dbReference type="PRINTS" id="PR01177">
    <property type="entry name" value="GABAB1RECPTR"/>
</dbReference>
<keyword evidence="8" id="KW-0675">Receptor</keyword>
<evidence type="ECO:0000256" key="1">
    <source>
        <dbReference type="ARBA" id="ARBA00004651"/>
    </source>
</evidence>
<evidence type="ECO:0000256" key="8">
    <source>
        <dbReference type="ARBA" id="ARBA00023170"/>
    </source>
</evidence>
<evidence type="ECO:0000256" key="13">
    <source>
        <dbReference type="SAM" id="Phobius"/>
    </source>
</evidence>
<keyword evidence="3 13" id="KW-0812">Transmembrane</keyword>
<feature type="compositionally biased region" description="Gly residues" evidence="12">
    <location>
        <begin position="821"/>
        <end position="830"/>
    </location>
</feature>
<dbReference type="InterPro" id="IPR002455">
    <property type="entry name" value="GPCR3_GABA-B"/>
</dbReference>
<keyword evidence="9" id="KW-0325">Glycoprotein</keyword>
<dbReference type="InterPro" id="IPR001828">
    <property type="entry name" value="ANF_lig-bd_rcpt"/>
</dbReference>
<evidence type="ECO:0000256" key="12">
    <source>
        <dbReference type="SAM" id="MobiDB-lite"/>
    </source>
</evidence>
<dbReference type="PANTHER" id="PTHR10519">
    <property type="entry name" value="GABA-B RECEPTOR"/>
    <property type="match status" value="1"/>
</dbReference>
<evidence type="ECO:0000313" key="16">
    <source>
        <dbReference type="Proteomes" id="UP000015104"/>
    </source>
</evidence>
<feature type="compositionally biased region" description="Acidic residues" evidence="12">
    <location>
        <begin position="881"/>
        <end position="897"/>
    </location>
</feature>
<keyword evidence="4" id="KW-0732">Signal</keyword>
<dbReference type="GO" id="GO:0004965">
    <property type="term" value="F:G protein-coupled GABA receptor activity"/>
    <property type="evidence" value="ECO:0007669"/>
    <property type="project" value="InterPro"/>
</dbReference>
<dbReference type="InterPro" id="IPR017979">
    <property type="entry name" value="GPCR_3_CS"/>
</dbReference>
<dbReference type="AlphaFoldDB" id="T1KF88"/>
<dbReference type="PROSITE" id="PS50259">
    <property type="entry name" value="G_PROTEIN_RECEP_F3_4"/>
    <property type="match status" value="1"/>
</dbReference>
<dbReference type="PANTHER" id="PTHR10519:SF74">
    <property type="entry name" value="GAMMA-AMINOBUTYRIC ACID TYPE B RECEPTOR SUBUNIT 2"/>
    <property type="match status" value="1"/>
</dbReference>
<keyword evidence="10" id="KW-0807">Transducer</keyword>
<proteinExistence type="predicted"/>
<feature type="transmembrane region" description="Helical" evidence="13">
    <location>
        <begin position="600"/>
        <end position="617"/>
    </location>
</feature>
<dbReference type="HOGENOM" id="CLU_005240_5_1_1"/>
<evidence type="ECO:0000256" key="3">
    <source>
        <dbReference type="ARBA" id="ARBA00022692"/>
    </source>
</evidence>
<dbReference type="PROSITE" id="PS00981">
    <property type="entry name" value="G_PROTEIN_RECEP_F3_3"/>
    <property type="match status" value="1"/>
</dbReference>
<reference evidence="15" key="2">
    <citation type="submission" date="2015-06" db="UniProtKB">
        <authorList>
            <consortium name="EnsemblMetazoa"/>
        </authorList>
    </citation>
    <scope>IDENTIFICATION</scope>
</reference>
<evidence type="ECO:0000259" key="14">
    <source>
        <dbReference type="PROSITE" id="PS50259"/>
    </source>
</evidence>
<evidence type="ECO:0000256" key="5">
    <source>
        <dbReference type="ARBA" id="ARBA00022989"/>
    </source>
</evidence>
<feature type="transmembrane region" description="Helical" evidence="13">
    <location>
        <begin position="461"/>
        <end position="480"/>
    </location>
</feature>
<feature type="compositionally biased region" description="Basic and acidic residues" evidence="12">
    <location>
        <begin position="869"/>
        <end position="880"/>
    </location>
</feature>
<reference evidence="16" key="1">
    <citation type="submission" date="2011-08" db="EMBL/GenBank/DDBJ databases">
        <authorList>
            <person name="Rombauts S."/>
        </authorList>
    </citation>
    <scope>NUCLEOTIDE SEQUENCE</scope>
    <source>
        <strain evidence="16">London</strain>
    </source>
</reference>
<organism evidence="15 16">
    <name type="scientific">Tetranychus urticae</name>
    <name type="common">Two-spotted spider mite</name>
    <dbReference type="NCBI Taxonomy" id="32264"/>
    <lineage>
        <taxon>Eukaryota</taxon>
        <taxon>Metazoa</taxon>
        <taxon>Ecdysozoa</taxon>
        <taxon>Arthropoda</taxon>
        <taxon>Chelicerata</taxon>
        <taxon>Arachnida</taxon>
        <taxon>Acari</taxon>
        <taxon>Acariformes</taxon>
        <taxon>Trombidiformes</taxon>
        <taxon>Prostigmata</taxon>
        <taxon>Eleutherengona</taxon>
        <taxon>Raphignathae</taxon>
        <taxon>Tetranychoidea</taxon>
        <taxon>Tetranychidae</taxon>
        <taxon>Tetranychus</taxon>
    </lineage>
</organism>
<protein>
    <recommendedName>
        <fullName evidence="11">Gamma-aminobutyric acid type B receptor subunit 2</fullName>
    </recommendedName>
</protein>
<keyword evidence="7 13" id="KW-0472">Membrane</keyword>
<dbReference type="eggNOG" id="KOG1055">
    <property type="taxonomic scope" value="Eukaryota"/>
</dbReference>
<feature type="domain" description="G-protein coupled receptors family 3 profile" evidence="14">
    <location>
        <begin position="392"/>
        <end position="667"/>
    </location>
</feature>
<evidence type="ECO:0000256" key="2">
    <source>
        <dbReference type="ARBA" id="ARBA00022475"/>
    </source>
</evidence>
<feature type="transmembrane region" description="Helical" evidence="13">
    <location>
        <begin position="559"/>
        <end position="580"/>
    </location>
</feature>
<dbReference type="GO" id="GO:0007214">
    <property type="term" value="P:gamma-aminobutyric acid signaling pathway"/>
    <property type="evidence" value="ECO:0007669"/>
    <property type="project" value="TreeGrafter"/>
</dbReference>
<dbReference type="Proteomes" id="UP000015104">
    <property type="component" value="Unassembled WGS sequence"/>
</dbReference>
<dbReference type="FunFam" id="3.40.50.2300:FF:000063">
    <property type="entry name" value="Gamma-aminobutyric acid type B receptor subunit"/>
    <property type="match status" value="1"/>
</dbReference>
<evidence type="ECO:0000256" key="7">
    <source>
        <dbReference type="ARBA" id="ARBA00023136"/>
    </source>
</evidence>
<dbReference type="Pfam" id="PF00003">
    <property type="entry name" value="7tm_3"/>
    <property type="match status" value="1"/>
</dbReference>
<keyword evidence="5 13" id="KW-1133">Transmembrane helix</keyword>
<dbReference type="Pfam" id="PF01094">
    <property type="entry name" value="ANF_receptor"/>
    <property type="match status" value="1"/>
</dbReference>
<name>T1KF88_TETUR</name>
<dbReference type="SUPFAM" id="SSF53822">
    <property type="entry name" value="Periplasmic binding protein-like I"/>
    <property type="match status" value="1"/>
</dbReference>
<dbReference type="EnsemblMetazoa" id="tetur10g02260.1">
    <property type="protein sequence ID" value="tetur10g02260.1"/>
    <property type="gene ID" value="tetur10g02260"/>
</dbReference>
<feature type="region of interest" description="Disordered" evidence="12">
    <location>
        <begin position="1019"/>
        <end position="1065"/>
    </location>
</feature>
<dbReference type="InterPro" id="IPR028082">
    <property type="entry name" value="Peripla_BP_I"/>
</dbReference>
<feature type="region of interest" description="Disordered" evidence="12">
    <location>
        <begin position="806"/>
        <end position="898"/>
    </location>
</feature>
<feature type="transmembrane region" description="Helical" evidence="13">
    <location>
        <begin position="623"/>
        <end position="645"/>
    </location>
</feature>
<keyword evidence="16" id="KW-1185">Reference proteome</keyword>
<accession>T1KF88</accession>
<dbReference type="Gene3D" id="3.40.50.2300">
    <property type="match status" value="2"/>
</dbReference>
<keyword evidence="2" id="KW-1003">Cell membrane</keyword>
<evidence type="ECO:0000256" key="4">
    <source>
        <dbReference type="ARBA" id="ARBA00022729"/>
    </source>
</evidence>
<feature type="transmembrane region" description="Helical" evidence="13">
    <location>
        <begin position="422"/>
        <end position="441"/>
    </location>
</feature>
<keyword evidence="6" id="KW-0297">G-protein coupled receptor</keyword>
<sequence>MKATFFPFSFRNFQCDPAVGMKAFFDMIHGDPKKLILFGDACTSVTDPIAKASKFFNLIQLSYADTHPMYTSESYPNFYRVVPSEAAFNPARLALLQRFNWTKVGTLYENHPRYSLPHSKLLTDLDKVNIKFKFTQSVSEDIQLGIEKLKAESVRIILGNFGEDFARKIFCEAFKHGLYGRKYQWIIAGVYRDFWWETEDESSDCTKEDLVKALDGYIATDVLTLSSSQDVTVSGLTASQYEEEYNLKRDQEYSRFHGYAYDGMWTIAFALENVMKKLAERQPEIHIEDFDYKNRGSVLWADIFREALNETFFTGVTGNVSFDGNERRGSILLKQFQVVKIGEYHSTTDVLDLNVGEPISWRGGSGPPVDEIIKITVASRISLTLFIVISVFAVMGIILALVFLSMNIKYRKQRYIKMSSPYLNNLIIIGCILTYTSVILLGLDSRLLSEANFPYICAARAWVLMSGFTLAFGSMFSKTWRVHAIFTNIKLNKKVIKDYKLFMVVGILVFIDVATLTTWQIVDPFYRGTHQGIPKPSPENEDVHIVPQMEFCDSKKMTIFLGSIYVYKGLLMAFGCFLAWETRHVSIPALNDSKYIGMSVYNVVIMCVIGAGLSFVLKEQQDAAFVIISIFIIFCSTATLCLVFVPKLIELKRNPDMDERRSRPTLKPLKKSRKESDEMELHQRIKVLTEFNTRQRQRLKEKTFELEALMFRLRQYGIEMGTTNEDIIKPKELLKPASLAAKTTAIASISSKQNLLPEKQICLLITEKDSSTLTKSEKDTSFISLTASMSLVGSVDELVARKSHTSCPELPKVDEPNGTNGSTGGSGNGANGVTRRKPPPIESKFTSMKNIDDYNRLPKPSTSSTPSDLVKEDYSSHEFSDDAVADDDAVEEDEDEDDKCKGEVKVKDEKFRSENGTKCKVQDKDNDRGIILKANADGIVPCLPVSQCKSIKPSTLGNLNGTNNSKVIVSLTSATCGPSFICDETSYSMAIKASLNDANNNNQAYNGFCSSCEEDDTEKGDQTATLSEESDQSLKPDFNPRRTQSLSAITYRPKTSGPGRPGQPNVSLVDNGTVSLSKGTLLVHPIFPFLSQMTRSNVSQSTSNANSNCQNIVPYWPIFSSYPSIKCDIVEYL</sequence>
<dbReference type="PRINTS" id="PR01176">
    <property type="entry name" value="GABABRECEPTR"/>
</dbReference>